<keyword evidence="2" id="KW-1185">Reference proteome</keyword>
<dbReference type="EMBL" id="ML208312">
    <property type="protein sequence ID" value="TFK70486.1"/>
    <property type="molecule type" value="Genomic_DNA"/>
</dbReference>
<sequence>MFLPLLFVAFTFKVYAIPTPLDSDSEVASPSAFIPLFDLSSSSDINLAGRTMVEIVRSCAFTIFACIYTSLHHNIPHPDATPRQIYGGRLRTCFYALIAPEAVIWWAARQWSGARKIASTVNSKWPEWTTTHSHFVQMGGLEGIHPDGRREVIDPLYFNIAIEQGDFDMDGLRFSKKQINDCSKGDLTTIGLATLQTSWYILQCIARHCQHLPLTVLEIVTLAFALLNIITYILWWDKPLNMDCQRTIHIKNGRVRNRVVESLIVDQVTSTGYPLDSSPQDPLPQHELWKDDLLRSEKEEGHDHDQLDQRDCKNLTTVNADSDVKGGIGPRFLHGLKCGGDRLILHPFRVFLLPFREMVQCEEVDPGARHVPAFYALPIHHRGSQMRSMACGLGYLLGWIPLLAFTYQFPTRFEFVMWRCSTIIIMVIPCSPSGWPWLRLHAAAEPTIKFLLYYPVPFLYILARVSLVILAFLALRDPQPGVFQTGSWTSHIPHF</sequence>
<gene>
    <name evidence="1" type="ORF">BDN72DRAFT_766340</name>
</gene>
<dbReference type="Proteomes" id="UP000308600">
    <property type="component" value="Unassembled WGS sequence"/>
</dbReference>
<proteinExistence type="predicted"/>
<protein>
    <submittedName>
        <fullName evidence="1">Uncharacterized protein</fullName>
    </submittedName>
</protein>
<evidence type="ECO:0000313" key="1">
    <source>
        <dbReference type="EMBL" id="TFK70486.1"/>
    </source>
</evidence>
<accession>A0ACD3AYP9</accession>
<name>A0ACD3AYP9_9AGAR</name>
<evidence type="ECO:0000313" key="2">
    <source>
        <dbReference type="Proteomes" id="UP000308600"/>
    </source>
</evidence>
<reference evidence="1 2" key="1">
    <citation type="journal article" date="2019" name="Nat. Ecol. Evol.">
        <title>Megaphylogeny resolves global patterns of mushroom evolution.</title>
        <authorList>
            <person name="Varga T."/>
            <person name="Krizsan K."/>
            <person name="Foldi C."/>
            <person name="Dima B."/>
            <person name="Sanchez-Garcia M."/>
            <person name="Sanchez-Ramirez S."/>
            <person name="Szollosi G.J."/>
            <person name="Szarkandi J.G."/>
            <person name="Papp V."/>
            <person name="Albert L."/>
            <person name="Andreopoulos W."/>
            <person name="Angelini C."/>
            <person name="Antonin V."/>
            <person name="Barry K.W."/>
            <person name="Bougher N.L."/>
            <person name="Buchanan P."/>
            <person name="Buyck B."/>
            <person name="Bense V."/>
            <person name="Catcheside P."/>
            <person name="Chovatia M."/>
            <person name="Cooper J."/>
            <person name="Damon W."/>
            <person name="Desjardin D."/>
            <person name="Finy P."/>
            <person name="Geml J."/>
            <person name="Haridas S."/>
            <person name="Hughes K."/>
            <person name="Justo A."/>
            <person name="Karasinski D."/>
            <person name="Kautmanova I."/>
            <person name="Kiss B."/>
            <person name="Kocsube S."/>
            <person name="Kotiranta H."/>
            <person name="LaButti K.M."/>
            <person name="Lechner B.E."/>
            <person name="Liimatainen K."/>
            <person name="Lipzen A."/>
            <person name="Lukacs Z."/>
            <person name="Mihaltcheva S."/>
            <person name="Morgado L.N."/>
            <person name="Niskanen T."/>
            <person name="Noordeloos M.E."/>
            <person name="Ohm R.A."/>
            <person name="Ortiz-Santana B."/>
            <person name="Ovrebo C."/>
            <person name="Racz N."/>
            <person name="Riley R."/>
            <person name="Savchenko A."/>
            <person name="Shiryaev A."/>
            <person name="Soop K."/>
            <person name="Spirin V."/>
            <person name="Szebenyi C."/>
            <person name="Tomsovsky M."/>
            <person name="Tulloss R.E."/>
            <person name="Uehling J."/>
            <person name="Grigoriev I.V."/>
            <person name="Vagvolgyi C."/>
            <person name="Papp T."/>
            <person name="Martin F.M."/>
            <person name="Miettinen O."/>
            <person name="Hibbett D.S."/>
            <person name="Nagy L.G."/>
        </authorList>
    </citation>
    <scope>NUCLEOTIDE SEQUENCE [LARGE SCALE GENOMIC DNA]</scope>
    <source>
        <strain evidence="1 2">NL-1719</strain>
    </source>
</reference>
<organism evidence="1 2">
    <name type="scientific">Pluteus cervinus</name>
    <dbReference type="NCBI Taxonomy" id="181527"/>
    <lineage>
        <taxon>Eukaryota</taxon>
        <taxon>Fungi</taxon>
        <taxon>Dikarya</taxon>
        <taxon>Basidiomycota</taxon>
        <taxon>Agaricomycotina</taxon>
        <taxon>Agaricomycetes</taxon>
        <taxon>Agaricomycetidae</taxon>
        <taxon>Agaricales</taxon>
        <taxon>Pluteineae</taxon>
        <taxon>Pluteaceae</taxon>
        <taxon>Pluteus</taxon>
    </lineage>
</organism>